<dbReference type="NCBIfam" id="NF004347">
    <property type="entry name" value="PRK05728.1-4"/>
    <property type="match status" value="1"/>
</dbReference>
<dbReference type="SUPFAM" id="SSF102400">
    <property type="entry name" value="DNA polymerase III chi subunit"/>
    <property type="match status" value="1"/>
</dbReference>
<proteinExistence type="predicted"/>
<evidence type="ECO:0000313" key="2">
    <source>
        <dbReference type="Proteomes" id="UP001597101"/>
    </source>
</evidence>
<dbReference type="Gene3D" id="3.40.50.10110">
    <property type="entry name" value="DNA polymerase III subunit chi"/>
    <property type="match status" value="1"/>
</dbReference>
<protein>
    <submittedName>
        <fullName evidence="1">DNA polymerase III subunit chi</fullName>
        <ecNumber evidence="1">2.7.7.7</ecNumber>
    </submittedName>
</protein>
<dbReference type="PANTHER" id="PTHR38767:SF1">
    <property type="entry name" value="DNA POLYMERASE III SUBUNIT CHI"/>
    <property type="match status" value="1"/>
</dbReference>
<accession>A0ABW3FCS2</accession>
<dbReference type="InterPro" id="IPR036768">
    <property type="entry name" value="PolIII_chi_sf"/>
</dbReference>
<reference evidence="2" key="1">
    <citation type="journal article" date="2019" name="Int. J. Syst. Evol. Microbiol.">
        <title>The Global Catalogue of Microorganisms (GCM) 10K type strain sequencing project: providing services to taxonomists for standard genome sequencing and annotation.</title>
        <authorList>
            <consortium name="The Broad Institute Genomics Platform"/>
            <consortium name="The Broad Institute Genome Sequencing Center for Infectious Disease"/>
            <person name="Wu L."/>
            <person name="Ma J."/>
        </authorList>
    </citation>
    <scope>NUCLEOTIDE SEQUENCE [LARGE SCALE GENOMIC DNA]</scope>
    <source>
        <strain evidence="2">CCUG 60023</strain>
    </source>
</reference>
<dbReference type="InterPro" id="IPR007459">
    <property type="entry name" value="DNA_pol3_chi"/>
</dbReference>
<keyword evidence="1" id="KW-0548">Nucleotidyltransferase</keyword>
<keyword evidence="2" id="KW-1185">Reference proteome</keyword>
<dbReference type="EMBL" id="JBHTJV010000003">
    <property type="protein sequence ID" value="MFD0915679.1"/>
    <property type="molecule type" value="Genomic_DNA"/>
</dbReference>
<name>A0ABW3FCS2_9HYPH</name>
<dbReference type="Proteomes" id="UP001597101">
    <property type="component" value="Unassembled WGS sequence"/>
</dbReference>
<dbReference type="RefSeq" id="WP_377211526.1">
    <property type="nucleotide sequence ID" value="NZ_JBHTJV010000003.1"/>
</dbReference>
<dbReference type="EC" id="2.7.7.7" evidence="1"/>
<dbReference type="PANTHER" id="PTHR38767">
    <property type="entry name" value="DNA POLYMERASE III SUBUNIT CHI"/>
    <property type="match status" value="1"/>
</dbReference>
<gene>
    <name evidence="1" type="ORF">ACFQ14_04605</name>
</gene>
<keyword evidence="1" id="KW-0808">Transferase</keyword>
<organism evidence="1 2">
    <name type="scientific">Pseudahrensia aquimaris</name>
    <dbReference type="NCBI Taxonomy" id="744461"/>
    <lineage>
        <taxon>Bacteria</taxon>
        <taxon>Pseudomonadati</taxon>
        <taxon>Pseudomonadota</taxon>
        <taxon>Alphaproteobacteria</taxon>
        <taxon>Hyphomicrobiales</taxon>
        <taxon>Ahrensiaceae</taxon>
        <taxon>Pseudahrensia</taxon>
    </lineage>
</organism>
<dbReference type="GO" id="GO:0003887">
    <property type="term" value="F:DNA-directed DNA polymerase activity"/>
    <property type="evidence" value="ECO:0007669"/>
    <property type="project" value="UniProtKB-EC"/>
</dbReference>
<sequence length="150" mass="17327">MSEVLFYHMTQTRLEQTLPGLLERSLERGWRVVVQTTSNERRDALDAHLWTYRDESFLPHAAQGGSDAPDQQPIWITCEDDNPNGAHVRFLVDGAVHDDLASYTRAIYMFDGHDEQAVQGARARWKAEKEAGHDITYWQQDDEGRWQKKA</sequence>
<evidence type="ECO:0000313" key="1">
    <source>
        <dbReference type="EMBL" id="MFD0915679.1"/>
    </source>
</evidence>
<comment type="caution">
    <text evidence="1">The sequence shown here is derived from an EMBL/GenBank/DDBJ whole genome shotgun (WGS) entry which is preliminary data.</text>
</comment>
<dbReference type="Pfam" id="PF04364">
    <property type="entry name" value="DNA_pol3_chi"/>
    <property type="match status" value="1"/>
</dbReference>